<organism evidence="2 3">
    <name type="scientific">Arabidopsis suecica</name>
    <name type="common">Swedish thale-cress</name>
    <name type="synonym">Cardaminopsis suecica</name>
    <dbReference type="NCBI Taxonomy" id="45249"/>
    <lineage>
        <taxon>Eukaryota</taxon>
        <taxon>Viridiplantae</taxon>
        <taxon>Streptophyta</taxon>
        <taxon>Embryophyta</taxon>
        <taxon>Tracheophyta</taxon>
        <taxon>Spermatophyta</taxon>
        <taxon>Magnoliopsida</taxon>
        <taxon>eudicotyledons</taxon>
        <taxon>Gunneridae</taxon>
        <taxon>Pentapetalae</taxon>
        <taxon>rosids</taxon>
        <taxon>malvids</taxon>
        <taxon>Brassicales</taxon>
        <taxon>Brassicaceae</taxon>
        <taxon>Camelineae</taxon>
        <taxon>Arabidopsis</taxon>
    </lineage>
</organism>
<proteinExistence type="predicted"/>
<comment type="caution">
    <text evidence="2">The sequence shown here is derived from an EMBL/GenBank/DDBJ whole genome shotgun (WGS) entry which is preliminary data.</text>
</comment>
<feature type="domain" description="DUF577" evidence="1">
    <location>
        <begin position="644"/>
        <end position="804"/>
    </location>
</feature>
<dbReference type="InterPro" id="IPR007598">
    <property type="entry name" value="DUF577"/>
</dbReference>
<evidence type="ECO:0000313" key="2">
    <source>
        <dbReference type="EMBL" id="KAG7548263.1"/>
    </source>
</evidence>
<dbReference type="AlphaFoldDB" id="A0A8T1YPS0"/>
<feature type="domain" description="DUF577" evidence="1">
    <location>
        <begin position="109"/>
        <end position="276"/>
    </location>
</feature>
<dbReference type="OrthoDB" id="1064002at2759"/>
<accession>A0A8T1YPS0</accession>
<dbReference type="PANTHER" id="PTHR31861">
    <property type="entry name" value="OS10G0507500 PROTEIN"/>
    <property type="match status" value="1"/>
</dbReference>
<keyword evidence="3" id="KW-1185">Reference proteome</keyword>
<evidence type="ECO:0000259" key="1">
    <source>
        <dbReference type="Pfam" id="PF04510"/>
    </source>
</evidence>
<dbReference type="Pfam" id="PF04510">
    <property type="entry name" value="DUF577"/>
    <property type="match status" value="3"/>
</dbReference>
<reference evidence="2 3" key="1">
    <citation type="submission" date="2020-12" db="EMBL/GenBank/DDBJ databases">
        <title>Concerted genomic and epigenomic changes stabilize Arabidopsis allopolyploids.</title>
        <authorList>
            <person name="Chen Z."/>
        </authorList>
    </citation>
    <scope>NUCLEOTIDE SEQUENCE [LARGE SCALE GENOMIC DNA]</scope>
    <source>
        <strain evidence="2">As9502</strain>
        <tissue evidence="2">Leaf</tissue>
    </source>
</reference>
<name>A0A8T1YPS0_ARASU</name>
<gene>
    <name evidence="2" type="ORF">ISN44_As12g034570</name>
</gene>
<protein>
    <submittedName>
        <fullName evidence="2">Armadillo-type fold</fullName>
    </submittedName>
</protein>
<dbReference type="Proteomes" id="UP000694251">
    <property type="component" value="Chromosome 12"/>
</dbReference>
<dbReference type="EMBL" id="JAEFBJ010000012">
    <property type="protein sequence ID" value="KAG7548263.1"/>
    <property type="molecule type" value="Genomic_DNA"/>
</dbReference>
<sequence length="809" mass="93764">MAMEESDSGETATAKFSNLTLKARSILATPSNEELAMIVEQLHMPQESDEYKSARALFNFCVSGFPNCLTLKLLMVYRFSSDEVLRLRSIYLLSETLKAQRLELSLVALHEIKPLLISCLTMENAKKSDSKIVRIIVSLVADKVGVWEEMSDCILSLAINDPIRAFNVFIQLPSALYGEFVYRFLQSFLDEVYKLLLHPEEDGVEDWILALKSAVKMGILLMNSEMRFDLTRDVLHIVWKSAHDIVWHGIEEEFLLKGLQSLEIFLAEDAYQFKWNSDQCMFVAEFAFKISEIGTEAKEVAWKIYRMVTKLDKYVHNPAFELSSPSDDEDEYLGVDPDWDLEDILDALSPVEIMREVTLSKLDNRSREIAIMRLHELFCDHTAGKEEISVSEIREIQPLLISCLAEVRVPESTIKILGQVVFHVLNELSSYQEDNWFGLWDYIATECKTVFRKTVYIFQCLTMRLDDKEFVIHAINNLLPEIYRNLNPPRDLWEDNNCWVLAFTGAFCAAIHLIEVSSHAEYLKEIAYKMIDSVRELVGRGMEVELVRRAFINMESIVEKQFDCYTTNDYRFVKGLVWRLYAIKGMSMETRSVLWRINVTLEKVQEIFESTDLEDRSREIATRRLNVLLSDHTSKKVQIEIAKMRELQPLLISCLEEGVSDSMFKVLCQVVNHVAYEMLVYQEDTWYDLRDYIVSRCKTEFHKAVYIFQCLTMELDDEEFMIPAIVNLLTEISTRLNPPRELLVDNSCWVLTFTGAFCAAVHLIDIKRHAESVKEITYKMIDSVRELVERMEVGLVRRAFRVVKMSSNN</sequence>
<feature type="domain" description="DUF577" evidence="1">
    <location>
        <begin position="393"/>
        <end position="568"/>
    </location>
</feature>
<dbReference type="PANTHER" id="PTHR31861:SF21">
    <property type="entry name" value="DUF577 DOMAIN-CONTAINING PROTEIN-RELATED"/>
    <property type="match status" value="1"/>
</dbReference>
<evidence type="ECO:0000313" key="3">
    <source>
        <dbReference type="Proteomes" id="UP000694251"/>
    </source>
</evidence>